<proteinExistence type="predicted"/>
<dbReference type="InterPro" id="IPR036640">
    <property type="entry name" value="ABC1_TM_sf"/>
</dbReference>
<keyword evidence="2 5" id="KW-0812">Transmembrane</keyword>
<evidence type="ECO:0000313" key="9">
    <source>
        <dbReference type="Proteomes" id="UP000306340"/>
    </source>
</evidence>
<keyword evidence="3 5" id="KW-1133">Transmembrane helix</keyword>
<feature type="transmembrane region" description="Helical" evidence="5">
    <location>
        <begin position="262"/>
        <end position="281"/>
    </location>
</feature>
<dbReference type="AlphaFoldDB" id="A0A4U0YY31"/>
<dbReference type="RefSeq" id="WP_136794087.1">
    <property type="nucleotide sequence ID" value="NZ_SWAU01000270.1"/>
</dbReference>
<name>A0A4U0YY31_9RHOB</name>
<accession>A0A4U0YY31</accession>
<reference evidence="8 9" key="1">
    <citation type="submission" date="2019-04" db="EMBL/GenBank/DDBJ databases">
        <title>Crypto-aerobic microbial life in anoxic (sulfidic) marine sediments.</title>
        <authorList>
            <person name="Bhattacharya S."/>
            <person name="Roy C."/>
            <person name="Mondal N."/>
            <person name="Sarkar J."/>
            <person name="Mandal S."/>
            <person name="Rameez M.J."/>
            <person name="Ghosh W."/>
        </authorList>
    </citation>
    <scope>NUCLEOTIDE SEQUENCE [LARGE SCALE GENOMIC DNA]</scope>
    <source>
        <strain evidence="8 9">SBBC</strain>
    </source>
</reference>
<feature type="transmembrane region" description="Helical" evidence="5">
    <location>
        <begin position="47"/>
        <end position="65"/>
    </location>
</feature>
<keyword evidence="8" id="KW-0067">ATP-binding</keyword>
<dbReference type="GO" id="GO:0140359">
    <property type="term" value="F:ABC-type transporter activity"/>
    <property type="evidence" value="ECO:0007669"/>
    <property type="project" value="InterPro"/>
</dbReference>
<keyword evidence="8" id="KW-0547">Nucleotide-binding</keyword>
<sequence length="563" mass="60895">MLTYAPVGIPTATLVAATLAVVVLELVTPITIRQVYNSFIPYQSTESLAVMIFVAITCLGVEVILRSCRALIISRVGAAYGHRAGCHLVGALLDGRMPGAASQGVATKLSLISLVRSFRETGASMQAITLAELVLVPLNMILIGLIAGKLVVLAIALVAGFLLLTALIGRNLLRRREARQASDATRIDLMVEMLGAVSTIKAMSTERIMSERYNHRQYESSLENLKVAQSQTLVFDLTGSFSTTLVLCVIFYGAYLTVSAELTLGSMIAAIILTGRTMPPLQRAIGMVNRRQENRLEESKVQAVLAITPGPPRLPREECPRNLGELSLRKLMLAPLDRAARGDLVAEDVTVDLPPLTTTLIDGPDHGDISLFLRCLAGLHPAEAGQVLLNGVPIDRLPDEVRTTQVAYLQAETVLYRGSIMDNLTRFGLVPVSDVMFIARHLALDADLQVLSRGYDTLLRGDGSDPVPPGLRQRIALARALAPRPRVVIFDHADTGLDRRSYTALFELFAKLRGHATVLLATRDGTLRGLAEGGFTLAGGELAQTALSRTRGPSVMKYRELRI</sequence>
<dbReference type="GO" id="GO:0034040">
    <property type="term" value="F:ATPase-coupled lipid transmembrane transporter activity"/>
    <property type="evidence" value="ECO:0007669"/>
    <property type="project" value="TreeGrafter"/>
</dbReference>
<evidence type="ECO:0000259" key="7">
    <source>
        <dbReference type="PROSITE" id="PS50929"/>
    </source>
</evidence>
<gene>
    <name evidence="8" type="ORF">FAZ78_20050</name>
</gene>
<dbReference type="InterPro" id="IPR003439">
    <property type="entry name" value="ABC_transporter-like_ATP-bd"/>
</dbReference>
<dbReference type="Proteomes" id="UP000306340">
    <property type="component" value="Unassembled WGS sequence"/>
</dbReference>
<keyword evidence="4 5" id="KW-0472">Membrane</keyword>
<dbReference type="PANTHER" id="PTHR24221">
    <property type="entry name" value="ATP-BINDING CASSETTE SUB-FAMILY B"/>
    <property type="match status" value="1"/>
</dbReference>
<evidence type="ECO:0000256" key="4">
    <source>
        <dbReference type="ARBA" id="ARBA00023136"/>
    </source>
</evidence>
<dbReference type="GO" id="GO:0005524">
    <property type="term" value="F:ATP binding"/>
    <property type="evidence" value="ECO:0007669"/>
    <property type="project" value="UniProtKB-KW"/>
</dbReference>
<dbReference type="Pfam" id="PF00664">
    <property type="entry name" value="ABC_membrane"/>
    <property type="match status" value="1"/>
</dbReference>
<comment type="caution">
    <text evidence="8">The sequence shown here is derived from an EMBL/GenBank/DDBJ whole genome shotgun (WGS) entry which is preliminary data.</text>
</comment>
<dbReference type="GO" id="GO:0005886">
    <property type="term" value="C:plasma membrane"/>
    <property type="evidence" value="ECO:0007669"/>
    <property type="project" value="UniProtKB-SubCell"/>
</dbReference>
<evidence type="ECO:0000256" key="3">
    <source>
        <dbReference type="ARBA" id="ARBA00022989"/>
    </source>
</evidence>
<dbReference type="SUPFAM" id="SSF52540">
    <property type="entry name" value="P-loop containing nucleoside triphosphate hydrolases"/>
    <property type="match status" value="1"/>
</dbReference>
<dbReference type="EMBL" id="SWAU01000270">
    <property type="protein sequence ID" value="TKA94851.1"/>
    <property type="molecule type" value="Genomic_DNA"/>
</dbReference>
<feature type="transmembrane region" description="Helical" evidence="5">
    <location>
        <begin position="153"/>
        <end position="173"/>
    </location>
</feature>
<comment type="subcellular location">
    <subcellularLocation>
        <location evidence="1">Cell membrane</location>
        <topology evidence="1">Multi-pass membrane protein</topology>
    </subcellularLocation>
</comment>
<dbReference type="PANTHER" id="PTHR24221:SF248">
    <property type="entry name" value="ABC TRANSPORTER TRANSMEMBRANE REGION"/>
    <property type="match status" value="1"/>
</dbReference>
<feature type="domain" description="ABC transmembrane type-1" evidence="7">
    <location>
        <begin position="12"/>
        <end position="293"/>
    </location>
</feature>
<dbReference type="Gene3D" id="1.20.1560.10">
    <property type="entry name" value="ABC transporter type 1, transmembrane domain"/>
    <property type="match status" value="1"/>
</dbReference>
<dbReference type="PROSITE" id="PS50929">
    <property type="entry name" value="ABC_TM1F"/>
    <property type="match status" value="1"/>
</dbReference>
<organism evidence="8 9">
    <name type="scientific">Cereibacter changlensis</name>
    <dbReference type="NCBI Taxonomy" id="402884"/>
    <lineage>
        <taxon>Bacteria</taxon>
        <taxon>Pseudomonadati</taxon>
        <taxon>Pseudomonadota</taxon>
        <taxon>Alphaproteobacteria</taxon>
        <taxon>Rhodobacterales</taxon>
        <taxon>Paracoccaceae</taxon>
        <taxon>Cereibacter</taxon>
    </lineage>
</organism>
<dbReference type="SUPFAM" id="SSF90123">
    <property type="entry name" value="ABC transporter transmembrane region"/>
    <property type="match status" value="1"/>
</dbReference>
<feature type="domain" description="ABC transporter" evidence="6">
    <location>
        <begin position="331"/>
        <end position="561"/>
    </location>
</feature>
<dbReference type="InterPro" id="IPR027417">
    <property type="entry name" value="P-loop_NTPase"/>
</dbReference>
<dbReference type="Gene3D" id="3.40.50.300">
    <property type="entry name" value="P-loop containing nucleotide triphosphate hydrolases"/>
    <property type="match status" value="1"/>
</dbReference>
<evidence type="ECO:0000259" key="6">
    <source>
        <dbReference type="PROSITE" id="PS50893"/>
    </source>
</evidence>
<dbReference type="PROSITE" id="PS50893">
    <property type="entry name" value="ABC_TRANSPORTER_2"/>
    <property type="match status" value="1"/>
</dbReference>
<evidence type="ECO:0000313" key="8">
    <source>
        <dbReference type="EMBL" id="TKA94851.1"/>
    </source>
</evidence>
<protein>
    <submittedName>
        <fullName evidence="8">ATP-binding cassette domain-containing protein</fullName>
    </submittedName>
</protein>
<feature type="transmembrane region" description="Helical" evidence="5">
    <location>
        <begin position="127"/>
        <end position="147"/>
    </location>
</feature>
<dbReference type="Pfam" id="PF00005">
    <property type="entry name" value="ABC_tran"/>
    <property type="match status" value="1"/>
</dbReference>
<dbReference type="InterPro" id="IPR039421">
    <property type="entry name" value="Type_1_exporter"/>
</dbReference>
<dbReference type="InterPro" id="IPR011527">
    <property type="entry name" value="ABC1_TM_dom"/>
</dbReference>
<feature type="transmembrane region" description="Helical" evidence="5">
    <location>
        <begin position="7"/>
        <end position="27"/>
    </location>
</feature>
<evidence type="ECO:0000256" key="2">
    <source>
        <dbReference type="ARBA" id="ARBA00022692"/>
    </source>
</evidence>
<evidence type="ECO:0000256" key="1">
    <source>
        <dbReference type="ARBA" id="ARBA00004651"/>
    </source>
</evidence>
<evidence type="ECO:0000256" key="5">
    <source>
        <dbReference type="SAM" id="Phobius"/>
    </source>
</evidence>
<dbReference type="GO" id="GO:0016887">
    <property type="term" value="F:ATP hydrolysis activity"/>
    <property type="evidence" value="ECO:0007669"/>
    <property type="project" value="InterPro"/>
</dbReference>